<dbReference type="Proteomes" id="UP000292346">
    <property type="component" value="Unassembled WGS sequence"/>
</dbReference>
<dbReference type="RefSeq" id="WP_131342076.1">
    <property type="nucleotide sequence ID" value="NZ_SJJZ01000003.1"/>
</dbReference>
<evidence type="ECO:0000313" key="3">
    <source>
        <dbReference type="Proteomes" id="UP000292346"/>
    </source>
</evidence>
<evidence type="ECO:0000313" key="2">
    <source>
        <dbReference type="EMBL" id="TCC05477.1"/>
    </source>
</evidence>
<dbReference type="OrthoDB" id="9835685at2"/>
<proteinExistence type="predicted"/>
<accession>A0A4R0H4B2</accession>
<reference evidence="2 3" key="1">
    <citation type="submission" date="2019-02" db="EMBL/GenBank/DDBJ databases">
        <title>Kribbella capetownensis sp. nov. and Kribbella speibonae sp. nov., isolated from soil.</title>
        <authorList>
            <person name="Curtis S.M."/>
            <person name="Norton I."/>
            <person name="Everest G.J."/>
            <person name="Meyers P.R."/>
        </authorList>
    </citation>
    <scope>NUCLEOTIDE SEQUENCE [LARGE SCALE GENOMIC DNA]</scope>
    <source>
        <strain evidence="2 3">KCTC 29219</strain>
    </source>
</reference>
<protein>
    <submittedName>
        <fullName evidence="2">Uncharacterized protein</fullName>
    </submittedName>
</protein>
<dbReference type="EMBL" id="SJJZ01000003">
    <property type="protein sequence ID" value="TCC05477.1"/>
    <property type="molecule type" value="Genomic_DNA"/>
</dbReference>
<feature type="compositionally biased region" description="Basic and acidic residues" evidence="1">
    <location>
        <begin position="142"/>
        <end position="170"/>
    </location>
</feature>
<evidence type="ECO:0000256" key="1">
    <source>
        <dbReference type="SAM" id="MobiDB-lite"/>
    </source>
</evidence>
<gene>
    <name evidence="2" type="ORF">E0H45_26015</name>
</gene>
<organism evidence="2 3">
    <name type="scientific">Kribbella soli</name>
    <dbReference type="NCBI Taxonomy" id="1124743"/>
    <lineage>
        <taxon>Bacteria</taxon>
        <taxon>Bacillati</taxon>
        <taxon>Actinomycetota</taxon>
        <taxon>Actinomycetes</taxon>
        <taxon>Propionibacteriales</taxon>
        <taxon>Kribbellaceae</taxon>
        <taxon>Kribbella</taxon>
    </lineage>
</organism>
<name>A0A4R0H4B2_9ACTN</name>
<sequence length="170" mass="19117">MTIDISGSHVRQTVRFDRPIKGKDLIDAVRATCEANRSEFSETKRYDDGWLHAVGQSSHAEYENLLVTPDRENAFIEPDKTYTEAVVLRHDGEHRGMRTLARFDVEDEVKAAVEFAETLQRTVQHGPDAGTSISRALNADGPEVRADNSPEWGRGENRGYRPGGHRDLSR</sequence>
<dbReference type="AlphaFoldDB" id="A0A4R0H4B2"/>
<comment type="caution">
    <text evidence="2">The sequence shown here is derived from an EMBL/GenBank/DDBJ whole genome shotgun (WGS) entry which is preliminary data.</text>
</comment>
<feature type="region of interest" description="Disordered" evidence="1">
    <location>
        <begin position="121"/>
        <end position="170"/>
    </location>
</feature>
<keyword evidence="3" id="KW-1185">Reference proteome</keyword>